<proteinExistence type="predicted"/>
<dbReference type="RefSeq" id="WP_205847945.1">
    <property type="nucleotide sequence ID" value="NZ_CP019791.1"/>
</dbReference>
<evidence type="ECO:0000313" key="3">
    <source>
        <dbReference type="Proteomes" id="UP000189674"/>
    </source>
</evidence>
<dbReference type="STRING" id="1936003.STSP2_00091"/>
<feature type="transmembrane region" description="Helical" evidence="1">
    <location>
        <begin position="7"/>
        <end position="25"/>
    </location>
</feature>
<reference evidence="3" key="1">
    <citation type="submission" date="2017-02" db="EMBL/GenBank/DDBJ databases">
        <title>Comparative genomics and description of representatives of a novel lineage of planctomycetes thriving in anoxic sediments.</title>
        <authorList>
            <person name="Spring S."/>
            <person name="Bunk B."/>
            <person name="Sproer C."/>
        </authorList>
    </citation>
    <scope>NUCLEOTIDE SEQUENCE [LARGE SCALE GENOMIC DNA]</scope>
    <source>
        <strain evidence="3">ST-NAGAB-D1</strain>
    </source>
</reference>
<name>A0A1U9NGA1_9BACT</name>
<gene>
    <name evidence="2" type="ORF">STSP2_00091</name>
</gene>
<dbReference type="AlphaFoldDB" id="A0A1U9NGA1"/>
<keyword evidence="1" id="KW-0812">Transmembrane</keyword>
<keyword evidence="1" id="KW-1133">Transmembrane helix</keyword>
<dbReference type="KEGG" id="alus:STSP2_00091"/>
<evidence type="ECO:0000256" key="1">
    <source>
        <dbReference type="SAM" id="Phobius"/>
    </source>
</evidence>
<dbReference type="Proteomes" id="UP000189674">
    <property type="component" value="Chromosome"/>
</dbReference>
<keyword evidence="3" id="KW-1185">Reference proteome</keyword>
<accession>A0A1U9NGA1</accession>
<protein>
    <submittedName>
        <fullName evidence="2">Uncharacterized protein</fullName>
    </submittedName>
</protein>
<keyword evidence="1" id="KW-0472">Membrane</keyword>
<evidence type="ECO:0000313" key="2">
    <source>
        <dbReference type="EMBL" id="AQT66953.1"/>
    </source>
</evidence>
<dbReference type="EMBL" id="CP019791">
    <property type="protein sequence ID" value="AQT66953.1"/>
    <property type="molecule type" value="Genomic_DNA"/>
</dbReference>
<sequence length="84" mass="9576">MGTTGWVVLGVVNIPIYVGLGWVFFRDWDGFWEAIRFWLTPDVFSMFTGEFFDDWWAESKLAAWVILCGACVIGEGLLINTMFG</sequence>
<organism evidence="2 3">
    <name type="scientific">Anaerohalosphaera lusitana</name>
    <dbReference type="NCBI Taxonomy" id="1936003"/>
    <lineage>
        <taxon>Bacteria</taxon>
        <taxon>Pseudomonadati</taxon>
        <taxon>Planctomycetota</taxon>
        <taxon>Phycisphaerae</taxon>
        <taxon>Sedimentisphaerales</taxon>
        <taxon>Anaerohalosphaeraceae</taxon>
        <taxon>Anaerohalosphaera</taxon>
    </lineage>
</organism>
<feature type="transmembrane region" description="Helical" evidence="1">
    <location>
        <begin position="61"/>
        <end position="83"/>
    </location>
</feature>